<evidence type="ECO:0000313" key="3">
    <source>
        <dbReference type="Proteomes" id="UP001617511"/>
    </source>
</evidence>
<dbReference type="EMBL" id="JBIVGG010000022">
    <property type="protein sequence ID" value="MFJ4084964.1"/>
    <property type="molecule type" value="Genomic_DNA"/>
</dbReference>
<accession>A0ABW8FSE0</accession>
<dbReference type="Proteomes" id="UP001617511">
    <property type="component" value="Unassembled WGS sequence"/>
</dbReference>
<name>A0ABW8FSE0_9ACTN</name>
<proteinExistence type="predicted"/>
<sequence length="78" mass="8341">MSTATGPQGIDWSTMQRADFDPTAPLALVDKRAVARRVEAAPHANGTDALFGDEPTPPRATRTRRPAVAPTPQDDALF</sequence>
<organism evidence="2 3">
    <name type="scientific">Streptomyces iakyrus</name>
    <dbReference type="NCBI Taxonomy" id="68219"/>
    <lineage>
        <taxon>Bacteria</taxon>
        <taxon>Bacillati</taxon>
        <taxon>Actinomycetota</taxon>
        <taxon>Actinomycetes</taxon>
        <taxon>Kitasatosporales</taxon>
        <taxon>Streptomycetaceae</taxon>
        <taxon>Streptomyces</taxon>
    </lineage>
</organism>
<comment type="caution">
    <text evidence="2">The sequence shown here is derived from an EMBL/GenBank/DDBJ whole genome shotgun (WGS) entry which is preliminary data.</text>
</comment>
<evidence type="ECO:0000313" key="2">
    <source>
        <dbReference type="EMBL" id="MFJ4084964.1"/>
    </source>
</evidence>
<reference evidence="2 3" key="1">
    <citation type="submission" date="2024-10" db="EMBL/GenBank/DDBJ databases">
        <title>The Natural Products Discovery Center: Release of the First 8490 Sequenced Strains for Exploring Actinobacteria Biosynthetic Diversity.</title>
        <authorList>
            <person name="Kalkreuter E."/>
            <person name="Kautsar S.A."/>
            <person name="Yang D."/>
            <person name="Bader C.D."/>
            <person name="Teijaro C.N."/>
            <person name="Fluegel L."/>
            <person name="Davis C.M."/>
            <person name="Simpson J.R."/>
            <person name="Lauterbach L."/>
            <person name="Steele A.D."/>
            <person name="Gui C."/>
            <person name="Meng S."/>
            <person name="Li G."/>
            <person name="Viehrig K."/>
            <person name="Ye F."/>
            <person name="Su P."/>
            <person name="Kiefer A.F."/>
            <person name="Nichols A."/>
            <person name="Cepeda A.J."/>
            <person name="Yan W."/>
            <person name="Fan B."/>
            <person name="Jiang Y."/>
            <person name="Adhikari A."/>
            <person name="Zheng C.-J."/>
            <person name="Schuster L."/>
            <person name="Cowan T.M."/>
            <person name="Smanski M.J."/>
            <person name="Chevrette M.G."/>
            <person name="De Carvalho L.P.S."/>
            <person name="Shen B."/>
        </authorList>
    </citation>
    <scope>NUCLEOTIDE SEQUENCE [LARGE SCALE GENOMIC DNA]</scope>
    <source>
        <strain evidence="2 3">NPDC089932</strain>
    </source>
</reference>
<gene>
    <name evidence="2" type="ORF">ACIP2Z_39225</name>
</gene>
<feature type="region of interest" description="Disordered" evidence="1">
    <location>
        <begin position="39"/>
        <end position="78"/>
    </location>
</feature>
<protein>
    <submittedName>
        <fullName evidence="2">Uncharacterized protein</fullName>
    </submittedName>
</protein>
<keyword evidence="3" id="KW-1185">Reference proteome</keyword>
<evidence type="ECO:0000256" key="1">
    <source>
        <dbReference type="SAM" id="MobiDB-lite"/>
    </source>
</evidence>
<dbReference type="RefSeq" id="WP_402076318.1">
    <property type="nucleotide sequence ID" value="NZ_JBIVGG010000022.1"/>
</dbReference>